<proteinExistence type="predicted"/>
<dbReference type="PROSITE" id="PS50089">
    <property type="entry name" value="ZF_RING_2"/>
    <property type="match status" value="1"/>
</dbReference>
<gene>
    <name evidence="3" type="ORF">IMSHALPRED_001736</name>
</gene>
<dbReference type="Pfam" id="PF13639">
    <property type="entry name" value="zf-RING_2"/>
    <property type="match status" value="1"/>
</dbReference>
<evidence type="ECO:0000256" key="1">
    <source>
        <dbReference type="PROSITE-ProRule" id="PRU00175"/>
    </source>
</evidence>
<name>A0A8H3PFE1_9LECA</name>
<comment type="caution">
    <text evidence="3">The sequence shown here is derived from an EMBL/GenBank/DDBJ whole genome shotgun (WGS) entry which is preliminary data.</text>
</comment>
<dbReference type="GO" id="GO:0008270">
    <property type="term" value="F:zinc ion binding"/>
    <property type="evidence" value="ECO:0007669"/>
    <property type="project" value="UniProtKB-KW"/>
</dbReference>
<keyword evidence="1" id="KW-0479">Metal-binding</keyword>
<evidence type="ECO:0000259" key="2">
    <source>
        <dbReference type="PROSITE" id="PS50089"/>
    </source>
</evidence>
<dbReference type="Gene3D" id="3.30.40.10">
    <property type="entry name" value="Zinc/RING finger domain, C3HC4 (zinc finger)"/>
    <property type="match status" value="1"/>
</dbReference>
<dbReference type="EMBL" id="CAJPDT010000127">
    <property type="protein sequence ID" value="CAF9940066.1"/>
    <property type="molecule type" value="Genomic_DNA"/>
</dbReference>
<evidence type="ECO:0000313" key="4">
    <source>
        <dbReference type="Proteomes" id="UP000664534"/>
    </source>
</evidence>
<sequence length="291" mass="34026">MAEDFLAKLPRVAKEELSEDKNCTICQQQYGVASDSEPAEEAVRLPCPGGHIVGVNCISRWLLDNMDRNTCPYCRHEFFALITPIPPRFRELLNDQSEHGLDRAQRIFNRHQDHFEHWLDVSFMFHTFLEAARAPPVLMRRWDFWFADWCLAALNVDDAAINRARTARDDFFERTILTEMPTDTPRIAWSETGSSTEIEPLASAIQTLRFREYNAYILTQRTSILMDGPVRGLDREREGAEYRRLRSMGAFEGVLEEVELRYERWQILRSQGYVFDERRVMWSALPYQAVP</sequence>
<dbReference type="Proteomes" id="UP000664534">
    <property type="component" value="Unassembled WGS sequence"/>
</dbReference>
<accession>A0A8H3PFE1</accession>
<dbReference type="AlphaFoldDB" id="A0A8H3PFE1"/>
<organism evidence="3 4">
    <name type="scientific">Imshaugia aleurites</name>
    <dbReference type="NCBI Taxonomy" id="172621"/>
    <lineage>
        <taxon>Eukaryota</taxon>
        <taxon>Fungi</taxon>
        <taxon>Dikarya</taxon>
        <taxon>Ascomycota</taxon>
        <taxon>Pezizomycotina</taxon>
        <taxon>Lecanoromycetes</taxon>
        <taxon>OSLEUM clade</taxon>
        <taxon>Lecanoromycetidae</taxon>
        <taxon>Lecanorales</taxon>
        <taxon>Lecanorineae</taxon>
        <taxon>Parmeliaceae</taxon>
        <taxon>Imshaugia</taxon>
    </lineage>
</organism>
<evidence type="ECO:0000313" key="3">
    <source>
        <dbReference type="EMBL" id="CAF9940066.1"/>
    </source>
</evidence>
<protein>
    <recommendedName>
        <fullName evidence="2">RING-type domain-containing protein</fullName>
    </recommendedName>
</protein>
<keyword evidence="4" id="KW-1185">Reference proteome</keyword>
<feature type="domain" description="RING-type" evidence="2">
    <location>
        <begin position="23"/>
        <end position="75"/>
    </location>
</feature>
<keyword evidence="1" id="KW-0863">Zinc-finger</keyword>
<reference evidence="3" key="1">
    <citation type="submission" date="2021-03" db="EMBL/GenBank/DDBJ databases">
        <authorList>
            <person name="Tagirdzhanova G."/>
        </authorList>
    </citation>
    <scope>NUCLEOTIDE SEQUENCE</scope>
</reference>
<dbReference type="SUPFAM" id="SSF57850">
    <property type="entry name" value="RING/U-box"/>
    <property type="match status" value="1"/>
</dbReference>
<keyword evidence="1" id="KW-0862">Zinc</keyword>
<dbReference type="InterPro" id="IPR001841">
    <property type="entry name" value="Znf_RING"/>
</dbReference>
<dbReference type="InterPro" id="IPR013083">
    <property type="entry name" value="Znf_RING/FYVE/PHD"/>
</dbReference>
<dbReference type="OrthoDB" id="8062037at2759"/>